<dbReference type="GO" id="GO:0005886">
    <property type="term" value="C:plasma membrane"/>
    <property type="evidence" value="ECO:0007669"/>
    <property type="project" value="UniProtKB-SubCell"/>
</dbReference>
<name>A0A369WRS3_9GAMM</name>
<comment type="subunit">
    <text evidence="9">The complex comprises the extracytoplasmic solute receptor protein and the two transmembrane proteins.</text>
</comment>
<proteinExistence type="inferred from homology"/>
<dbReference type="Proteomes" id="UP000253769">
    <property type="component" value="Unassembled WGS sequence"/>
</dbReference>
<feature type="transmembrane region" description="Helical" evidence="9">
    <location>
        <begin position="21"/>
        <end position="43"/>
    </location>
</feature>
<organism evidence="11 12">
    <name type="scientific">Motiliproteus coralliicola</name>
    <dbReference type="NCBI Taxonomy" id="2283196"/>
    <lineage>
        <taxon>Bacteria</taxon>
        <taxon>Pseudomonadati</taxon>
        <taxon>Pseudomonadota</taxon>
        <taxon>Gammaproteobacteria</taxon>
        <taxon>Oceanospirillales</taxon>
        <taxon>Oceanospirillaceae</taxon>
        <taxon>Motiliproteus</taxon>
    </lineage>
</organism>
<keyword evidence="2 9" id="KW-0813">Transport</keyword>
<keyword evidence="3" id="KW-1003">Cell membrane</keyword>
<evidence type="ECO:0000313" key="11">
    <source>
        <dbReference type="EMBL" id="RDE24828.1"/>
    </source>
</evidence>
<dbReference type="PANTHER" id="PTHR35011:SF4">
    <property type="entry name" value="SLL1102 PROTEIN"/>
    <property type="match status" value="1"/>
</dbReference>
<dbReference type="InterPro" id="IPR007387">
    <property type="entry name" value="TRAP_DctQ"/>
</dbReference>
<evidence type="ECO:0000256" key="9">
    <source>
        <dbReference type="RuleBase" id="RU369079"/>
    </source>
</evidence>
<sequence length="178" mass="20370">MQFLLNLENGINRVCDWLGKLTALLFVLMLLNVFWDVVSRYLFNEVSIGMQELEWHLHATIFLLGVPYALRTGGHVRVDLIYENLSSNKKAWVDLFGTIVFLFPFCALVVWYGYDFAKEAYELGEQSGDPGGLPHRWIIKSMIPISFSFMLLSGLGLLLTSINTLLGQHEQPYKHTEL</sequence>
<dbReference type="GO" id="GO:0022857">
    <property type="term" value="F:transmembrane transporter activity"/>
    <property type="evidence" value="ECO:0007669"/>
    <property type="project" value="UniProtKB-UniRule"/>
</dbReference>
<evidence type="ECO:0000256" key="4">
    <source>
        <dbReference type="ARBA" id="ARBA00022519"/>
    </source>
</evidence>
<accession>A0A369WRS3</accession>
<evidence type="ECO:0000256" key="6">
    <source>
        <dbReference type="ARBA" id="ARBA00022989"/>
    </source>
</evidence>
<dbReference type="Pfam" id="PF04290">
    <property type="entry name" value="DctQ"/>
    <property type="match status" value="1"/>
</dbReference>
<evidence type="ECO:0000256" key="1">
    <source>
        <dbReference type="ARBA" id="ARBA00004429"/>
    </source>
</evidence>
<keyword evidence="7 9" id="KW-0472">Membrane</keyword>
<feature type="transmembrane region" description="Helical" evidence="9">
    <location>
        <begin position="91"/>
        <end position="114"/>
    </location>
</feature>
<protein>
    <recommendedName>
        <fullName evidence="9">TRAP transporter small permease protein</fullName>
    </recommendedName>
</protein>
<feature type="transmembrane region" description="Helical" evidence="9">
    <location>
        <begin position="55"/>
        <end position="70"/>
    </location>
</feature>
<evidence type="ECO:0000256" key="2">
    <source>
        <dbReference type="ARBA" id="ARBA00022448"/>
    </source>
</evidence>
<comment type="subcellular location">
    <subcellularLocation>
        <location evidence="1 9">Cell inner membrane</location>
        <topology evidence="1 9">Multi-pass membrane protein</topology>
    </subcellularLocation>
</comment>
<comment type="function">
    <text evidence="9">Part of the tripartite ATP-independent periplasmic (TRAP) transport system.</text>
</comment>
<dbReference type="AlphaFoldDB" id="A0A369WRS3"/>
<gene>
    <name evidence="11" type="ORF">DV711_04385</name>
</gene>
<evidence type="ECO:0000256" key="5">
    <source>
        <dbReference type="ARBA" id="ARBA00022692"/>
    </source>
</evidence>
<evidence type="ECO:0000259" key="10">
    <source>
        <dbReference type="Pfam" id="PF04290"/>
    </source>
</evidence>
<evidence type="ECO:0000256" key="8">
    <source>
        <dbReference type="ARBA" id="ARBA00038436"/>
    </source>
</evidence>
<feature type="domain" description="Tripartite ATP-independent periplasmic transporters DctQ component" evidence="10">
    <location>
        <begin position="29"/>
        <end position="160"/>
    </location>
</feature>
<keyword evidence="5 9" id="KW-0812">Transmembrane</keyword>
<dbReference type="EMBL" id="QQOH01000001">
    <property type="protein sequence ID" value="RDE24828.1"/>
    <property type="molecule type" value="Genomic_DNA"/>
</dbReference>
<dbReference type="InterPro" id="IPR055348">
    <property type="entry name" value="DctQ"/>
</dbReference>
<dbReference type="RefSeq" id="WP_114694419.1">
    <property type="nucleotide sequence ID" value="NZ_QQOH01000001.1"/>
</dbReference>
<dbReference type="PANTHER" id="PTHR35011">
    <property type="entry name" value="2,3-DIKETO-L-GULONATE TRAP TRANSPORTER SMALL PERMEASE PROTEIN YIAM"/>
    <property type="match status" value="1"/>
</dbReference>
<feature type="transmembrane region" description="Helical" evidence="9">
    <location>
        <begin position="143"/>
        <end position="166"/>
    </location>
</feature>
<keyword evidence="12" id="KW-1185">Reference proteome</keyword>
<reference evidence="11 12" key="1">
    <citation type="submission" date="2018-07" db="EMBL/GenBank/DDBJ databases">
        <title>Motiliproteus coralliicola sp. nov., a bacterium isolated from Coral.</title>
        <authorList>
            <person name="Wang G."/>
        </authorList>
    </citation>
    <scope>NUCLEOTIDE SEQUENCE [LARGE SCALE GENOMIC DNA]</scope>
    <source>
        <strain evidence="11 12">C34</strain>
    </source>
</reference>
<evidence type="ECO:0000256" key="7">
    <source>
        <dbReference type="ARBA" id="ARBA00023136"/>
    </source>
</evidence>
<comment type="similarity">
    <text evidence="8 9">Belongs to the TRAP transporter small permease family.</text>
</comment>
<keyword evidence="6 9" id="KW-1133">Transmembrane helix</keyword>
<comment type="caution">
    <text evidence="11">The sequence shown here is derived from an EMBL/GenBank/DDBJ whole genome shotgun (WGS) entry which is preliminary data.</text>
</comment>
<keyword evidence="4 9" id="KW-0997">Cell inner membrane</keyword>
<dbReference type="OrthoDB" id="9795655at2"/>
<evidence type="ECO:0000313" key="12">
    <source>
        <dbReference type="Proteomes" id="UP000253769"/>
    </source>
</evidence>
<evidence type="ECO:0000256" key="3">
    <source>
        <dbReference type="ARBA" id="ARBA00022475"/>
    </source>
</evidence>